<feature type="modified residue" description="4-aspartylphosphate" evidence="3">
    <location>
        <position position="51"/>
    </location>
</feature>
<proteinExistence type="predicted"/>
<dbReference type="PATRIC" id="fig|398512.5.peg.1608"/>
<comment type="caution">
    <text evidence="5">The sequence shown here is derived from an EMBL/GenBank/DDBJ whole genome shotgun (WGS) entry which is preliminary data.</text>
</comment>
<dbReference type="InterPro" id="IPR001789">
    <property type="entry name" value="Sig_transdc_resp-reg_receiver"/>
</dbReference>
<dbReference type="eggNOG" id="COG2201">
    <property type="taxonomic scope" value="Bacteria"/>
</dbReference>
<dbReference type="Gene3D" id="3.40.50.2300">
    <property type="match status" value="1"/>
</dbReference>
<comment type="function">
    <text evidence="2">May play the central regulatory role in sporulation. It may be an element of the effector pathway responsible for the activation of sporulation genes in response to nutritional stress. Spo0A may act in concert with spo0H (a sigma factor) to control the expression of some genes that are critical to the sporulation process.</text>
</comment>
<dbReference type="SUPFAM" id="SSF52172">
    <property type="entry name" value="CheY-like"/>
    <property type="match status" value="1"/>
</dbReference>
<feature type="domain" description="Response regulatory" evidence="4">
    <location>
        <begin position="2"/>
        <end position="116"/>
    </location>
</feature>
<dbReference type="PROSITE" id="PS50110">
    <property type="entry name" value="RESPONSE_REGULATORY"/>
    <property type="match status" value="1"/>
</dbReference>
<dbReference type="STRING" id="398512.Bccel_1547"/>
<evidence type="ECO:0000256" key="1">
    <source>
        <dbReference type="ARBA" id="ARBA00018672"/>
    </source>
</evidence>
<name>A0A0L6JKK4_9FIRM</name>
<evidence type="ECO:0000313" key="5">
    <source>
        <dbReference type="EMBL" id="KNY26285.1"/>
    </source>
</evidence>
<dbReference type="SMART" id="SM00448">
    <property type="entry name" value="REC"/>
    <property type="match status" value="1"/>
</dbReference>
<protein>
    <recommendedName>
        <fullName evidence="1">Stage 0 sporulation protein A homolog</fullName>
    </recommendedName>
</protein>
<dbReference type="Pfam" id="PF00072">
    <property type="entry name" value="Response_reg"/>
    <property type="match status" value="1"/>
</dbReference>
<evidence type="ECO:0000256" key="2">
    <source>
        <dbReference type="ARBA" id="ARBA00024867"/>
    </source>
</evidence>
<reference evidence="6" key="1">
    <citation type="submission" date="2015-07" db="EMBL/GenBank/DDBJ databases">
        <title>Near-Complete Genome Sequence of the Cellulolytic Bacterium Bacteroides (Pseudobacteroides) cellulosolvens ATCC 35603.</title>
        <authorList>
            <person name="Dassa B."/>
            <person name="Utturkar S.M."/>
            <person name="Klingeman D.M."/>
            <person name="Hurt R.A."/>
            <person name="Keller M."/>
            <person name="Xu J."/>
            <person name="Reddy Y.H.K."/>
            <person name="Borovok I."/>
            <person name="Grinberg I.R."/>
            <person name="Lamed R."/>
            <person name="Zhivin O."/>
            <person name="Bayer E.A."/>
            <person name="Brown S.D."/>
        </authorList>
    </citation>
    <scope>NUCLEOTIDE SEQUENCE [LARGE SCALE GENOMIC DNA]</scope>
    <source>
        <strain evidence="6">DSM 2933</strain>
    </source>
</reference>
<organism evidence="5 6">
    <name type="scientific">Pseudobacteroides cellulosolvens ATCC 35603 = DSM 2933</name>
    <dbReference type="NCBI Taxonomy" id="398512"/>
    <lineage>
        <taxon>Bacteria</taxon>
        <taxon>Bacillati</taxon>
        <taxon>Bacillota</taxon>
        <taxon>Clostridia</taxon>
        <taxon>Eubacteriales</taxon>
        <taxon>Oscillospiraceae</taxon>
        <taxon>Pseudobacteroides</taxon>
    </lineage>
</organism>
<keyword evidence="6" id="KW-1185">Reference proteome</keyword>
<dbReference type="EMBL" id="LGTC01000001">
    <property type="protein sequence ID" value="KNY26285.1"/>
    <property type="molecule type" value="Genomic_DNA"/>
</dbReference>
<evidence type="ECO:0000259" key="4">
    <source>
        <dbReference type="PROSITE" id="PS50110"/>
    </source>
</evidence>
<dbReference type="PANTHER" id="PTHR43228:SF1">
    <property type="entry name" value="TWO-COMPONENT RESPONSE REGULATOR ARR22"/>
    <property type="match status" value="1"/>
</dbReference>
<dbReference type="InterPro" id="IPR011006">
    <property type="entry name" value="CheY-like_superfamily"/>
</dbReference>
<accession>A0A0L6JKK4</accession>
<keyword evidence="3" id="KW-0597">Phosphoprotein</keyword>
<evidence type="ECO:0000313" key="6">
    <source>
        <dbReference type="Proteomes" id="UP000036923"/>
    </source>
</evidence>
<dbReference type="AlphaFoldDB" id="A0A0L6JKK4"/>
<dbReference type="PANTHER" id="PTHR43228">
    <property type="entry name" value="TWO-COMPONENT RESPONSE REGULATOR"/>
    <property type="match status" value="1"/>
</dbReference>
<dbReference type="InterPro" id="IPR052048">
    <property type="entry name" value="ST_Response_Regulator"/>
</dbReference>
<gene>
    <name evidence="5" type="ORF">Bccel_1547</name>
</gene>
<evidence type="ECO:0000256" key="3">
    <source>
        <dbReference type="PROSITE-ProRule" id="PRU00169"/>
    </source>
</evidence>
<dbReference type="Proteomes" id="UP000036923">
    <property type="component" value="Unassembled WGS sequence"/>
</dbReference>
<dbReference type="GO" id="GO:0000160">
    <property type="term" value="P:phosphorelay signal transduction system"/>
    <property type="evidence" value="ECO:0007669"/>
    <property type="project" value="InterPro"/>
</dbReference>
<sequence length="122" mass="14030">MKIMIVDDALFMREKIKTYLHKYCFETCEAQDGEEAIQKYKTEMPDIITMDITMPKMDGIEAVKRILEIDKGARIIMVTALGQEPFVIEAMKLGAKDFLVKPINEERLKASIDRLISSCLLR</sequence>